<proteinExistence type="predicted"/>
<comment type="caution">
    <text evidence="2">The sequence shown here is derived from an EMBL/GenBank/DDBJ whole genome shotgun (WGS) entry which is preliminary data.</text>
</comment>
<dbReference type="Proteomes" id="UP000231469">
    <property type="component" value="Unassembled WGS sequence"/>
</dbReference>
<dbReference type="AlphaFoldDB" id="A0A2M7VK30"/>
<gene>
    <name evidence="2" type="ORF">COX73_02985</name>
</gene>
<name>A0A2M7VK30_9BACT</name>
<feature type="transmembrane region" description="Helical" evidence="1">
    <location>
        <begin position="21"/>
        <end position="43"/>
    </location>
</feature>
<evidence type="ECO:0000313" key="2">
    <source>
        <dbReference type="EMBL" id="PJA02019.1"/>
    </source>
</evidence>
<evidence type="ECO:0000256" key="1">
    <source>
        <dbReference type="SAM" id="Phobius"/>
    </source>
</evidence>
<dbReference type="EMBL" id="PFPS01000122">
    <property type="protein sequence ID" value="PJA02019.1"/>
    <property type="molecule type" value="Genomic_DNA"/>
</dbReference>
<feature type="transmembrane region" description="Helical" evidence="1">
    <location>
        <begin position="49"/>
        <end position="67"/>
    </location>
</feature>
<organism evidence="2 3">
    <name type="scientific">bacterium (Candidatus Gribaldobacteria) CG_4_10_14_0_2_um_filter_36_18</name>
    <dbReference type="NCBI Taxonomy" id="2014264"/>
    <lineage>
        <taxon>Bacteria</taxon>
        <taxon>Candidatus Gribaldobacteria</taxon>
    </lineage>
</organism>
<sequence>MKEKINKDKGLLRKYILPTSGFFPSILISIPIIFITILIGLLIAEATNFYAGALVAIPAYWVIKYFHKKFAKT</sequence>
<keyword evidence="1" id="KW-1133">Transmembrane helix</keyword>
<evidence type="ECO:0000313" key="3">
    <source>
        <dbReference type="Proteomes" id="UP000231469"/>
    </source>
</evidence>
<keyword evidence="1" id="KW-0812">Transmembrane</keyword>
<reference evidence="3" key="1">
    <citation type="submission" date="2017-09" db="EMBL/GenBank/DDBJ databases">
        <title>Depth-based differentiation of microbial function through sediment-hosted aquifers and enrichment of novel symbionts in the deep terrestrial subsurface.</title>
        <authorList>
            <person name="Probst A.J."/>
            <person name="Ladd B."/>
            <person name="Jarett J.K."/>
            <person name="Geller-Mcgrath D.E."/>
            <person name="Sieber C.M.K."/>
            <person name="Emerson J.B."/>
            <person name="Anantharaman K."/>
            <person name="Thomas B.C."/>
            <person name="Malmstrom R."/>
            <person name="Stieglmeier M."/>
            <person name="Klingl A."/>
            <person name="Woyke T."/>
            <person name="Ryan C.M."/>
            <person name="Banfield J.F."/>
        </authorList>
    </citation>
    <scope>NUCLEOTIDE SEQUENCE [LARGE SCALE GENOMIC DNA]</scope>
</reference>
<protein>
    <submittedName>
        <fullName evidence="2">Uncharacterized protein</fullName>
    </submittedName>
</protein>
<accession>A0A2M7VK30</accession>
<keyword evidence="1" id="KW-0472">Membrane</keyword>